<evidence type="ECO:0000259" key="10">
    <source>
        <dbReference type="PROSITE" id="PS50110"/>
    </source>
</evidence>
<dbReference type="Pfam" id="PF00072">
    <property type="entry name" value="Response_reg"/>
    <property type="match status" value="1"/>
</dbReference>
<evidence type="ECO:0000256" key="3">
    <source>
        <dbReference type="ARBA" id="ARBA00022553"/>
    </source>
</evidence>
<dbReference type="SMART" id="SM00387">
    <property type="entry name" value="HATPase_c"/>
    <property type="match status" value="1"/>
</dbReference>
<dbReference type="FunFam" id="1.10.287.130:FF:000028">
    <property type="entry name" value="Hybrid signal transduction histidine kinase"/>
    <property type="match status" value="1"/>
</dbReference>
<dbReference type="SUPFAM" id="SSF47384">
    <property type="entry name" value="Homodimeric domain of signal transducing histidine kinase"/>
    <property type="match status" value="1"/>
</dbReference>
<dbReference type="PROSITE" id="PS50109">
    <property type="entry name" value="HIS_KIN"/>
    <property type="match status" value="1"/>
</dbReference>
<dbReference type="GO" id="GO:0009927">
    <property type="term" value="F:histidine phosphotransfer kinase activity"/>
    <property type="evidence" value="ECO:0007669"/>
    <property type="project" value="TreeGrafter"/>
</dbReference>
<protein>
    <recommendedName>
        <fullName evidence="2">histidine kinase</fullName>
        <ecNumber evidence="2">2.7.13.3</ecNumber>
    </recommendedName>
</protein>
<dbReference type="InterPro" id="IPR036097">
    <property type="entry name" value="HisK_dim/P_sf"/>
</dbReference>
<dbReference type="SUPFAM" id="SSF55874">
    <property type="entry name" value="ATPase domain of HSP90 chaperone/DNA topoisomerase II/histidine kinase"/>
    <property type="match status" value="1"/>
</dbReference>
<dbReference type="EC" id="2.7.13.3" evidence="2"/>
<dbReference type="SMART" id="SM00448">
    <property type="entry name" value="REC"/>
    <property type="match status" value="1"/>
</dbReference>
<dbReference type="CDD" id="cd00082">
    <property type="entry name" value="HisKA"/>
    <property type="match status" value="1"/>
</dbReference>
<dbReference type="CDD" id="cd16922">
    <property type="entry name" value="HATPase_EvgS-ArcB-TorS-like"/>
    <property type="match status" value="1"/>
</dbReference>
<keyword evidence="4" id="KW-0808">Transferase</keyword>
<evidence type="ECO:0000313" key="12">
    <source>
        <dbReference type="Proteomes" id="UP000487117"/>
    </source>
</evidence>
<dbReference type="PANTHER" id="PTHR43047:SF72">
    <property type="entry name" value="OSMOSENSING HISTIDINE PROTEIN KINASE SLN1"/>
    <property type="match status" value="1"/>
</dbReference>
<dbReference type="InterPro" id="IPR036890">
    <property type="entry name" value="HATPase_C_sf"/>
</dbReference>
<dbReference type="GO" id="GO:0000155">
    <property type="term" value="F:phosphorelay sensor kinase activity"/>
    <property type="evidence" value="ECO:0007669"/>
    <property type="project" value="InterPro"/>
</dbReference>
<dbReference type="SMART" id="SM00388">
    <property type="entry name" value="HisKA"/>
    <property type="match status" value="1"/>
</dbReference>
<dbReference type="Pfam" id="PF02518">
    <property type="entry name" value="HATPase_c"/>
    <property type="match status" value="1"/>
</dbReference>
<gene>
    <name evidence="11" type="primary">luxQ_2</name>
    <name evidence="11" type="ORF">GAK31_01576</name>
</gene>
<evidence type="ECO:0000256" key="5">
    <source>
        <dbReference type="ARBA" id="ARBA00022777"/>
    </source>
</evidence>
<feature type="domain" description="Response regulatory" evidence="10">
    <location>
        <begin position="324"/>
        <end position="438"/>
    </location>
</feature>
<evidence type="ECO:0000256" key="7">
    <source>
        <dbReference type="PROSITE-ProRule" id="PRU00169"/>
    </source>
</evidence>
<keyword evidence="8" id="KW-1133">Transmembrane helix</keyword>
<evidence type="ECO:0000256" key="2">
    <source>
        <dbReference type="ARBA" id="ARBA00012438"/>
    </source>
</evidence>
<dbReference type="InterPro" id="IPR004358">
    <property type="entry name" value="Sig_transdc_His_kin-like_C"/>
</dbReference>
<dbReference type="PANTHER" id="PTHR43047">
    <property type="entry name" value="TWO-COMPONENT HISTIDINE PROTEIN KINASE"/>
    <property type="match status" value="1"/>
</dbReference>
<dbReference type="Gene3D" id="3.30.565.10">
    <property type="entry name" value="Histidine kinase-like ATPase, C-terminal domain"/>
    <property type="match status" value="1"/>
</dbReference>
<sequence>MQASAAHGPWTPSKVLQVTVLPPWWRSTGALVGYAVAAVLLALAVLWRVRASLRRRQAWQLTLHKQQLAEQASQAKSRFLATLGHEVRTPMTGVMGMSELLLSTPLDAQQQGYAVSIQKAGNHLLRLVNDALDLARIEAGRLELDIRPFDLATLLDQLQALHEPMARRRQLAFERSAALPGAVTVSGDEARIRQILLNLLGNAIKFTERGSVGLGVRLHEDGSGLVFTVSDTGPGINEDQQQRLFLRFEQADGPRTALRYGGSGLGLAICQELAVAMGGTIAVDSRPGHGARFSVDLPLPWTCQAAPGRTDGSDEALPVLPPLRILLVEDDATVGEVIAGLLRSRGHDVVHVLHGLAALAEMATGGFDVGLLDLDLPALDGTAIARQLHAMGYDLPLVAVTARSDAYAEAQVLAAGFDGFLRKPVTGDLLVVAIAQARAQRQADA</sequence>
<dbReference type="PRINTS" id="PR00344">
    <property type="entry name" value="BCTRLSENSOR"/>
</dbReference>
<dbReference type="InterPro" id="IPR003661">
    <property type="entry name" value="HisK_dim/P_dom"/>
</dbReference>
<proteinExistence type="predicted"/>
<feature type="modified residue" description="4-aspartylphosphate" evidence="7">
    <location>
        <position position="373"/>
    </location>
</feature>
<keyword evidence="5 11" id="KW-0418">Kinase</keyword>
<evidence type="ECO:0000256" key="8">
    <source>
        <dbReference type="SAM" id="Phobius"/>
    </source>
</evidence>
<dbReference type="EMBL" id="WNDS01000002">
    <property type="protein sequence ID" value="KAF1016092.1"/>
    <property type="molecule type" value="Genomic_DNA"/>
</dbReference>
<dbReference type="InterPro" id="IPR001789">
    <property type="entry name" value="Sig_transdc_resp-reg_receiver"/>
</dbReference>
<dbReference type="Pfam" id="PF00512">
    <property type="entry name" value="HisKA"/>
    <property type="match status" value="1"/>
</dbReference>
<evidence type="ECO:0000256" key="4">
    <source>
        <dbReference type="ARBA" id="ARBA00022679"/>
    </source>
</evidence>
<dbReference type="AlphaFoldDB" id="A0A7V8JM78"/>
<keyword evidence="3 7" id="KW-0597">Phosphoprotein</keyword>
<evidence type="ECO:0000256" key="6">
    <source>
        <dbReference type="ARBA" id="ARBA00023012"/>
    </source>
</evidence>
<dbReference type="SUPFAM" id="SSF52172">
    <property type="entry name" value="CheY-like"/>
    <property type="match status" value="1"/>
</dbReference>
<dbReference type="InterPro" id="IPR011006">
    <property type="entry name" value="CheY-like_superfamily"/>
</dbReference>
<dbReference type="PROSITE" id="PS50110">
    <property type="entry name" value="RESPONSE_REGULATORY"/>
    <property type="match status" value="1"/>
</dbReference>
<accession>A0A7V8JM78</accession>
<dbReference type="InterPro" id="IPR005467">
    <property type="entry name" value="His_kinase_dom"/>
</dbReference>
<evidence type="ECO:0000259" key="9">
    <source>
        <dbReference type="PROSITE" id="PS50109"/>
    </source>
</evidence>
<keyword evidence="8" id="KW-0472">Membrane</keyword>
<dbReference type="Proteomes" id="UP000487117">
    <property type="component" value="Unassembled WGS sequence"/>
</dbReference>
<keyword evidence="6" id="KW-0902">Two-component regulatory system</keyword>
<comment type="caution">
    <text evidence="11">The sequence shown here is derived from an EMBL/GenBank/DDBJ whole genome shotgun (WGS) entry which is preliminary data.</text>
</comment>
<comment type="catalytic activity">
    <reaction evidence="1">
        <text>ATP + protein L-histidine = ADP + protein N-phospho-L-histidine.</text>
        <dbReference type="EC" id="2.7.13.3"/>
    </reaction>
</comment>
<dbReference type="Gene3D" id="3.40.50.2300">
    <property type="match status" value="1"/>
</dbReference>
<keyword evidence="8" id="KW-0812">Transmembrane</keyword>
<evidence type="ECO:0000256" key="1">
    <source>
        <dbReference type="ARBA" id="ARBA00000085"/>
    </source>
</evidence>
<dbReference type="CDD" id="cd17546">
    <property type="entry name" value="REC_hyHK_CKI1_RcsC-like"/>
    <property type="match status" value="1"/>
</dbReference>
<dbReference type="FunFam" id="3.30.565.10:FF:000010">
    <property type="entry name" value="Sensor histidine kinase RcsC"/>
    <property type="match status" value="1"/>
</dbReference>
<dbReference type="Gene3D" id="1.10.287.130">
    <property type="match status" value="1"/>
</dbReference>
<feature type="domain" description="Histidine kinase" evidence="9">
    <location>
        <begin position="82"/>
        <end position="301"/>
    </location>
</feature>
<name>A0A7V8JM78_STEMA</name>
<organism evidence="11 12">
    <name type="scientific">Stenotrophomonas maltophilia</name>
    <name type="common">Pseudomonas maltophilia</name>
    <name type="synonym">Xanthomonas maltophilia</name>
    <dbReference type="NCBI Taxonomy" id="40324"/>
    <lineage>
        <taxon>Bacteria</taxon>
        <taxon>Pseudomonadati</taxon>
        <taxon>Pseudomonadota</taxon>
        <taxon>Gammaproteobacteria</taxon>
        <taxon>Lysobacterales</taxon>
        <taxon>Lysobacteraceae</taxon>
        <taxon>Stenotrophomonas</taxon>
        <taxon>Stenotrophomonas maltophilia group</taxon>
    </lineage>
</organism>
<dbReference type="GO" id="GO:0005886">
    <property type="term" value="C:plasma membrane"/>
    <property type="evidence" value="ECO:0007669"/>
    <property type="project" value="TreeGrafter"/>
</dbReference>
<feature type="transmembrane region" description="Helical" evidence="8">
    <location>
        <begin position="24"/>
        <end position="47"/>
    </location>
</feature>
<dbReference type="InterPro" id="IPR003594">
    <property type="entry name" value="HATPase_dom"/>
</dbReference>
<evidence type="ECO:0000313" key="11">
    <source>
        <dbReference type="EMBL" id="KAF1016092.1"/>
    </source>
</evidence>
<reference evidence="12" key="1">
    <citation type="journal article" date="2020" name="MBio">
        <title>Horizontal gene transfer to a defensive symbiont with a reduced genome amongst a multipartite beetle microbiome.</title>
        <authorList>
            <person name="Waterworth S.C."/>
            <person name="Florez L.V."/>
            <person name="Rees E.R."/>
            <person name="Hertweck C."/>
            <person name="Kaltenpoth M."/>
            <person name="Kwan J.C."/>
        </authorList>
    </citation>
    <scope>NUCLEOTIDE SEQUENCE [LARGE SCALE GENOMIC DNA]</scope>
</reference>